<dbReference type="RefSeq" id="WP_160646886.1">
    <property type="nucleotide sequence ID" value="NZ_SIJB01000029.1"/>
</dbReference>
<sequence length="55" mass="6595">MFINYVFIAFIFGYAGWTFFKFFKKSKKGKCANCELNKTCQIQCDQFEKKETPIY</sequence>
<proteinExistence type="predicted"/>
<accession>A0A6N9Q5T2</accession>
<keyword evidence="3" id="KW-1185">Reference proteome</keyword>
<evidence type="ECO:0000313" key="3">
    <source>
        <dbReference type="Proteomes" id="UP000448943"/>
    </source>
</evidence>
<dbReference type="AlphaFoldDB" id="A0A6N9Q5T2"/>
<dbReference type="EMBL" id="SIJB01000029">
    <property type="protein sequence ID" value="NBI30081.1"/>
    <property type="molecule type" value="Genomic_DNA"/>
</dbReference>
<dbReference type="Proteomes" id="UP000448943">
    <property type="component" value="Unassembled WGS sequence"/>
</dbReference>
<organism evidence="2 3">
    <name type="scientific">Chengkuizengella marina</name>
    <dbReference type="NCBI Taxonomy" id="2507566"/>
    <lineage>
        <taxon>Bacteria</taxon>
        <taxon>Bacillati</taxon>
        <taxon>Bacillota</taxon>
        <taxon>Bacilli</taxon>
        <taxon>Bacillales</taxon>
        <taxon>Paenibacillaceae</taxon>
        <taxon>Chengkuizengella</taxon>
    </lineage>
</organism>
<feature type="transmembrane region" description="Helical" evidence="1">
    <location>
        <begin position="6"/>
        <end position="23"/>
    </location>
</feature>
<protein>
    <submittedName>
        <fullName evidence="2">FeoB-associated Cys-rich membrane protein</fullName>
    </submittedName>
</protein>
<dbReference type="Pfam" id="PF12669">
    <property type="entry name" value="FeoB_associated"/>
    <property type="match status" value="1"/>
</dbReference>
<evidence type="ECO:0000256" key="1">
    <source>
        <dbReference type="SAM" id="Phobius"/>
    </source>
</evidence>
<comment type="caution">
    <text evidence="2">The sequence shown here is derived from an EMBL/GenBank/DDBJ whole genome shotgun (WGS) entry which is preliminary data.</text>
</comment>
<keyword evidence="1" id="KW-0812">Transmembrane</keyword>
<keyword evidence="1" id="KW-0472">Membrane</keyword>
<reference evidence="2 3" key="1">
    <citation type="submission" date="2019-01" db="EMBL/GenBank/DDBJ databases">
        <title>Chengkuizengella sp. nov., isolated from deep-sea sediment of East Pacific Ocean.</title>
        <authorList>
            <person name="Yang J."/>
            <person name="Lai Q."/>
            <person name="Shao Z."/>
        </authorList>
    </citation>
    <scope>NUCLEOTIDE SEQUENCE [LARGE SCALE GENOMIC DNA]</scope>
    <source>
        <strain evidence="2 3">YPA3-1-1</strain>
    </source>
</reference>
<keyword evidence="1" id="KW-1133">Transmembrane helix</keyword>
<name>A0A6N9Q5T2_9BACL</name>
<evidence type="ECO:0000313" key="2">
    <source>
        <dbReference type="EMBL" id="NBI30081.1"/>
    </source>
</evidence>
<gene>
    <name evidence="2" type="ORF">ERL59_14110</name>
</gene>